<dbReference type="PANTHER" id="PTHR10380">
    <property type="entry name" value="CUTICLE PROTEIN"/>
    <property type="match status" value="1"/>
</dbReference>
<dbReference type="VEuPathDB" id="VectorBase:AMEC013472"/>
<dbReference type="Pfam" id="PF00379">
    <property type="entry name" value="Chitin_bind_4"/>
    <property type="match status" value="1"/>
</dbReference>
<keyword evidence="5" id="KW-1185">Reference proteome</keyword>
<dbReference type="PRINTS" id="PR00947">
    <property type="entry name" value="CUTICLE"/>
</dbReference>
<keyword evidence="1 2" id="KW-0193">Cuticle</keyword>
<organism evidence="4 5">
    <name type="scientific">Anopheles melas</name>
    <dbReference type="NCBI Taxonomy" id="34690"/>
    <lineage>
        <taxon>Eukaryota</taxon>
        <taxon>Metazoa</taxon>
        <taxon>Ecdysozoa</taxon>
        <taxon>Arthropoda</taxon>
        <taxon>Hexapoda</taxon>
        <taxon>Insecta</taxon>
        <taxon>Pterygota</taxon>
        <taxon>Neoptera</taxon>
        <taxon>Endopterygota</taxon>
        <taxon>Diptera</taxon>
        <taxon>Nematocera</taxon>
        <taxon>Culicoidea</taxon>
        <taxon>Culicidae</taxon>
        <taxon>Anophelinae</taxon>
        <taxon>Anopheles</taxon>
    </lineage>
</organism>
<evidence type="ECO:0000313" key="4">
    <source>
        <dbReference type="EnsemblMetazoa" id="AMEC013472-PA"/>
    </source>
</evidence>
<feature type="signal peptide" evidence="3">
    <location>
        <begin position="1"/>
        <end position="18"/>
    </location>
</feature>
<dbReference type="InterPro" id="IPR000618">
    <property type="entry name" value="Insect_cuticle"/>
</dbReference>
<dbReference type="PROSITE" id="PS51155">
    <property type="entry name" value="CHIT_BIND_RR_2"/>
    <property type="match status" value="1"/>
</dbReference>
<dbReference type="GO" id="GO:0008010">
    <property type="term" value="F:structural constituent of chitin-based larval cuticle"/>
    <property type="evidence" value="ECO:0007669"/>
    <property type="project" value="TreeGrafter"/>
</dbReference>
<name>A0A182U3Y3_9DIPT</name>
<dbReference type="InterPro" id="IPR031311">
    <property type="entry name" value="CHIT_BIND_RR_consensus"/>
</dbReference>
<dbReference type="EnsemblMetazoa" id="AMEC013472-RA">
    <property type="protein sequence ID" value="AMEC013472-PA"/>
    <property type="gene ID" value="AMEC013472"/>
</dbReference>
<evidence type="ECO:0000256" key="3">
    <source>
        <dbReference type="SAM" id="SignalP"/>
    </source>
</evidence>
<protein>
    <submittedName>
        <fullName evidence="4">Uncharacterized protein</fullName>
    </submittedName>
</protein>
<evidence type="ECO:0000256" key="2">
    <source>
        <dbReference type="PROSITE-ProRule" id="PRU00497"/>
    </source>
</evidence>
<sequence>MNKLASVLVIALIATVAADKDATVLRQDAEVNPDGTYQYAYETSNGIVAEEQGTLKNLGEEQAQVAQGQYSYTDPEGNRVSVQYIADENGFQPQGDHLPTPPPIPEAIERALRLLANLSRNKRGSVPVAAEQVGQDLRAVQVAELVLLEREQVQLILAHQNQQPLLQHHLHRHLPLFQRWLE</sequence>
<dbReference type="InterPro" id="IPR050468">
    <property type="entry name" value="Cuticle_Struct_Prot"/>
</dbReference>
<dbReference type="AlphaFoldDB" id="A0A182U3Y3"/>
<feature type="chain" id="PRO_5008137755" evidence="3">
    <location>
        <begin position="19"/>
        <end position="182"/>
    </location>
</feature>
<dbReference type="PROSITE" id="PS00233">
    <property type="entry name" value="CHIT_BIND_RR_1"/>
    <property type="match status" value="1"/>
</dbReference>
<evidence type="ECO:0000256" key="1">
    <source>
        <dbReference type="ARBA" id="ARBA00022460"/>
    </source>
</evidence>
<dbReference type="GO" id="GO:0062129">
    <property type="term" value="C:chitin-based extracellular matrix"/>
    <property type="evidence" value="ECO:0007669"/>
    <property type="project" value="TreeGrafter"/>
</dbReference>
<proteinExistence type="predicted"/>
<keyword evidence="3" id="KW-0732">Signal</keyword>
<reference evidence="5" key="1">
    <citation type="submission" date="2014-01" db="EMBL/GenBank/DDBJ databases">
        <title>The Genome Sequence of Anopheles melas CM1001059_A (V2).</title>
        <authorList>
            <consortium name="The Broad Institute Genomics Platform"/>
            <person name="Neafsey D.E."/>
            <person name="Besansky N."/>
            <person name="Howell P."/>
            <person name="Walton C."/>
            <person name="Young S.K."/>
            <person name="Zeng Q."/>
            <person name="Gargeya S."/>
            <person name="Fitzgerald M."/>
            <person name="Haas B."/>
            <person name="Abouelleil A."/>
            <person name="Allen A.W."/>
            <person name="Alvarado L."/>
            <person name="Arachchi H.M."/>
            <person name="Berlin A.M."/>
            <person name="Chapman S.B."/>
            <person name="Gainer-Dewar J."/>
            <person name="Goldberg J."/>
            <person name="Griggs A."/>
            <person name="Gujja S."/>
            <person name="Hansen M."/>
            <person name="Howarth C."/>
            <person name="Imamovic A."/>
            <person name="Ireland A."/>
            <person name="Larimer J."/>
            <person name="McCowan C."/>
            <person name="Murphy C."/>
            <person name="Pearson M."/>
            <person name="Poon T.W."/>
            <person name="Priest M."/>
            <person name="Roberts A."/>
            <person name="Saif S."/>
            <person name="Shea T."/>
            <person name="Sisk P."/>
            <person name="Sykes S."/>
            <person name="Wortman J."/>
            <person name="Nusbaum C."/>
            <person name="Birren B."/>
        </authorList>
    </citation>
    <scope>NUCLEOTIDE SEQUENCE [LARGE SCALE GENOMIC DNA]</scope>
    <source>
        <strain evidence="5">CM1001059</strain>
    </source>
</reference>
<accession>A0A182U3Y3</accession>
<evidence type="ECO:0000313" key="5">
    <source>
        <dbReference type="Proteomes" id="UP000075902"/>
    </source>
</evidence>
<dbReference type="PANTHER" id="PTHR10380:SF241">
    <property type="entry name" value="CUTICULAR PROTEIN 47EG-RELATED"/>
    <property type="match status" value="1"/>
</dbReference>
<reference evidence="4" key="2">
    <citation type="submission" date="2020-05" db="UniProtKB">
        <authorList>
            <consortium name="EnsemblMetazoa"/>
        </authorList>
    </citation>
    <scope>IDENTIFICATION</scope>
    <source>
        <strain evidence="4">CM1001059</strain>
    </source>
</reference>
<dbReference type="Proteomes" id="UP000075902">
    <property type="component" value="Unassembled WGS sequence"/>
</dbReference>
<dbReference type="STRING" id="34690.A0A182U3Y3"/>